<dbReference type="GO" id="GO:0005524">
    <property type="term" value="F:ATP binding"/>
    <property type="evidence" value="ECO:0007669"/>
    <property type="project" value="UniProtKB-KW"/>
</dbReference>
<dbReference type="Pfam" id="PF00005">
    <property type="entry name" value="ABC_tran"/>
    <property type="match status" value="1"/>
</dbReference>
<dbReference type="PROSITE" id="PS00211">
    <property type="entry name" value="ABC_TRANSPORTER_1"/>
    <property type="match status" value="1"/>
</dbReference>
<evidence type="ECO:0000259" key="6">
    <source>
        <dbReference type="PROSITE" id="PS50893"/>
    </source>
</evidence>
<dbReference type="FunFam" id="3.40.50.300:FF:000032">
    <property type="entry name" value="Export ABC transporter ATP-binding protein"/>
    <property type="match status" value="1"/>
</dbReference>
<gene>
    <name evidence="7" type="ORF">ENV54_11680</name>
</gene>
<keyword evidence="1" id="KW-0813">Transport</keyword>
<dbReference type="InterPro" id="IPR017911">
    <property type="entry name" value="MacB-like_ATP-bd"/>
</dbReference>
<dbReference type="InterPro" id="IPR003593">
    <property type="entry name" value="AAA+_ATPase"/>
</dbReference>
<evidence type="ECO:0000256" key="5">
    <source>
        <dbReference type="SAM" id="MobiDB-lite"/>
    </source>
</evidence>
<evidence type="ECO:0000256" key="1">
    <source>
        <dbReference type="ARBA" id="ARBA00022448"/>
    </source>
</evidence>
<sequence>MALIEMRKLSKIYTAGSVEVSALSDIDLVIESGEFLSIMGPSGSGKSTLMNILGCLDAPTSGKYFLDGMDVSDLDRDERAEVRNKKIGFVFQGFNLLSRITACQNVELPLIYGHVSKKDRRKKAEEALSLVGLADRIGHLPSQLSGGQQQRVAIARALVNDPSIILADEPTGNLDTRTSGEIMDIFRKLNERRHITFVLVTHDREIGSFTDRRIMIRDGRIEGDERSPVVQDDHEGASTMRQR</sequence>
<dbReference type="PROSITE" id="PS50893">
    <property type="entry name" value="ABC_TRANSPORTER_2"/>
    <property type="match status" value="1"/>
</dbReference>
<dbReference type="GO" id="GO:0016887">
    <property type="term" value="F:ATP hydrolysis activity"/>
    <property type="evidence" value="ECO:0007669"/>
    <property type="project" value="InterPro"/>
</dbReference>
<feature type="compositionally biased region" description="Basic and acidic residues" evidence="5">
    <location>
        <begin position="223"/>
        <end position="236"/>
    </location>
</feature>
<dbReference type="SMART" id="SM00382">
    <property type="entry name" value="AAA"/>
    <property type="match status" value="1"/>
</dbReference>
<dbReference type="PANTHER" id="PTHR24220">
    <property type="entry name" value="IMPORT ATP-BINDING PROTEIN"/>
    <property type="match status" value="1"/>
</dbReference>
<dbReference type="CDD" id="cd03255">
    <property type="entry name" value="ABC_MJ0796_LolCDE_FtsE"/>
    <property type="match status" value="1"/>
</dbReference>
<dbReference type="InterPro" id="IPR027417">
    <property type="entry name" value="P-loop_NTPase"/>
</dbReference>
<keyword evidence="2" id="KW-0547">Nucleotide-binding</keyword>
<keyword evidence="3 7" id="KW-0067">ATP-binding</keyword>
<dbReference type="PANTHER" id="PTHR24220:SF86">
    <property type="entry name" value="ABC TRANSPORTER ABCH.1"/>
    <property type="match status" value="1"/>
</dbReference>
<dbReference type="Gene3D" id="3.40.50.300">
    <property type="entry name" value="P-loop containing nucleotide triphosphate hydrolases"/>
    <property type="match status" value="1"/>
</dbReference>
<dbReference type="GO" id="GO:0005886">
    <property type="term" value="C:plasma membrane"/>
    <property type="evidence" value="ECO:0007669"/>
    <property type="project" value="TreeGrafter"/>
</dbReference>
<dbReference type="InterPro" id="IPR015854">
    <property type="entry name" value="ABC_transpr_LolD-like"/>
</dbReference>
<dbReference type="AlphaFoldDB" id="A0A7C4ATC2"/>
<dbReference type="GO" id="GO:0022857">
    <property type="term" value="F:transmembrane transporter activity"/>
    <property type="evidence" value="ECO:0007669"/>
    <property type="project" value="TreeGrafter"/>
</dbReference>
<dbReference type="SUPFAM" id="SSF52540">
    <property type="entry name" value="P-loop containing nucleoside triphosphate hydrolases"/>
    <property type="match status" value="1"/>
</dbReference>
<organism evidence="7">
    <name type="scientific">Desulfomonile tiedjei</name>
    <dbReference type="NCBI Taxonomy" id="2358"/>
    <lineage>
        <taxon>Bacteria</taxon>
        <taxon>Pseudomonadati</taxon>
        <taxon>Thermodesulfobacteriota</taxon>
        <taxon>Desulfomonilia</taxon>
        <taxon>Desulfomonilales</taxon>
        <taxon>Desulfomonilaceae</taxon>
        <taxon>Desulfomonile</taxon>
    </lineage>
</organism>
<reference evidence="7" key="1">
    <citation type="journal article" date="2020" name="mSystems">
        <title>Genome- and Community-Level Interaction Insights into Carbon Utilization and Element Cycling Functions of Hydrothermarchaeota in Hydrothermal Sediment.</title>
        <authorList>
            <person name="Zhou Z."/>
            <person name="Liu Y."/>
            <person name="Xu W."/>
            <person name="Pan J."/>
            <person name="Luo Z.H."/>
            <person name="Li M."/>
        </authorList>
    </citation>
    <scope>NUCLEOTIDE SEQUENCE [LARGE SCALE GENOMIC DNA]</scope>
    <source>
        <strain evidence="7">SpSt-769</strain>
    </source>
</reference>
<dbReference type="EMBL" id="DTGT01000382">
    <property type="protein sequence ID" value="HGH61942.1"/>
    <property type="molecule type" value="Genomic_DNA"/>
</dbReference>
<dbReference type="GO" id="GO:0098796">
    <property type="term" value="C:membrane protein complex"/>
    <property type="evidence" value="ECO:0007669"/>
    <property type="project" value="UniProtKB-ARBA"/>
</dbReference>
<feature type="domain" description="ABC transporter" evidence="6">
    <location>
        <begin position="4"/>
        <end position="243"/>
    </location>
</feature>
<comment type="similarity">
    <text evidence="4">Belongs to the ABC transporter superfamily. Macrolide exporter (TC 3.A.1.122) family.</text>
</comment>
<dbReference type="InterPro" id="IPR017871">
    <property type="entry name" value="ABC_transporter-like_CS"/>
</dbReference>
<feature type="region of interest" description="Disordered" evidence="5">
    <location>
        <begin position="223"/>
        <end position="243"/>
    </location>
</feature>
<evidence type="ECO:0000256" key="4">
    <source>
        <dbReference type="ARBA" id="ARBA00038388"/>
    </source>
</evidence>
<accession>A0A7C4ATC2</accession>
<evidence type="ECO:0000256" key="3">
    <source>
        <dbReference type="ARBA" id="ARBA00022840"/>
    </source>
</evidence>
<comment type="caution">
    <text evidence="7">The sequence shown here is derived from an EMBL/GenBank/DDBJ whole genome shotgun (WGS) entry which is preliminary data.</text>
</comment>
<evidence type="ECO:0000313" key="7">
    <source>
        <dbReference type="EMBL" id="HGH61942.1"/>
    </source>
</evidence>
<proteinExistence type="inferred from homology"/>
<dbReference type="InterPro" id="IPR003439">
    <property type="entry name" value="ABC_transporter-like_ATP-bd"/>
</dbReference>
<evidence type="ECO:0000256" key="2">
    <source>
        <dbReference type="ARBA" id="ARBA00022741"/>
    </source>
</evidence>
<protein>
    <submittedName>
        <fullName evidence="7">ABC transporter ATP-binding protein</fullName>
    </submittedName>
</protein>
<name>A0A7C4ATC2_9BACT</name>